<accession>A0A1G1STB1</accession>
<organism evidence="1 2">
    <name type="scientific">Hymenobacter coccineus</name>
    <dbReference type="NCBI Taxonomy" id="1908235"/>
    <lineage>
        <taxon>Bacteria</taxon>
        <taxon>Pseudomonadati</taxon>
        <taxon>Bacteroidota</taxon>
        <taxon>Cytophagia</taxon>
        <taxon>Cytophagales</taxon>
        <taxon>Hymenobacteraceae</taxon>
        <taxon>Hymenobacter</taxon>
    </lineage>
</organism>
<name>A0A1G1STB1_9BACT</name>
<evidence type="ECO:0008006" key="3">
    <source>
        <dbReference type="Google" id="ProtNLM"/>
    </source>
</evidence>
<dbReference type="EMBL" id="MDZA01000441">
    <property type="protein sequence ID" value="OGX81852.1"/>
    <property type="molecule type" value="Genomic_DNA"/>
</dbReference>
<dbReference type="RefSeq" id="WP_070747067.1">
    <property type="nucleotide sequence ID" value="NZ_MDZA01000441.1"/>
</dbReference>
<gene>
    <name evidence="1" type="ORF">BEN49_14890</name>
</gene>
<keyword evidence="2" id="KW-1185">Reference proteome</keyword>
<dbReference type="OrthoDB" id="798979at2"/>
<proteinExistence type="predicted"/>
<comment type="caution">
    <text evidence="1">The sequence shown here is derived from an EMBL/GenBank/DDBJ whole genome shotgun (WGS) entry which is preliminary data.</text>
</comment>
<dbReference type="Proteomes" id="UP000177506">
    <property type="component" value="Unassembled WGS sequence"/>
</dbReference>
<evidence type="ECO:0000313" key="2">
    <source>
        <dbReference type="Proteomes" id="UP000177506"/>
    </source>
</evidence>
<protein>
    <recommendedName>
        <fullName evidence="3">Prevent-host-death protein</fullName>
    </recommendedName>
</protein>
<evidence type="ECO:0000313" key="1">
    <source>
        <dbReference type="EMBL" id="OGX81852.1"/>
    </source>
</evidence>
<reference evidence="1 2" key="1">
    <citation type="submission" date="2016-08" db="EMBL/GenBank/DDBJ databases">
        <title>Hymenobacter coccineus sp. nov., Hymenobacter lapidarius sp. nov. and Hymenobacter glacialis sp. nov., isolated from Antarctic soil.</title>
        <authorList>
            <person name="Sedlacek I."/>
            <person name="Kralova S."/>
            <person name="Kyrova K."/>
            <person name="Maslanova I."/>
            <person name="Stankova E."/>
            <person name="Vrbovska V."/>
            <person name="Nemec M."/>
            <person name="Bartak M."/>
            <person name="Svec P."/>
            <person name="Busse H.-J."/>
            <person name="Pantucek R."/>
        </authorList>
    </citation>
    <scope>NUCLEOTIDE SEQUENCE [LARGE SCALE GENOMIC DNA]</scope>
    <source>
        <strain evidence="1 2">CCM 8649</strain>
    </source>
</reference>
<sequence length="74" mass="8295">MSTTNSLHYLTDAADKPEAVLLPMADWLELKQYYRQLQGREFVLDGTLGALREVPEMLAGRQPEISLDGFLASL</sequence>
<dbReference type="AlphaFoldDB" id="A0A1G1STB1"/>